<sequence>MGNAAISSTLFSSRKVHNADPNSVLVRLLSKFIVALWCG</sequence>
<dbReference type="PATRIC" id="fig|1035195.3.peg.2257"/>
<dbReference type="Proteomes" id="UP000010445">
    <property type="component" value="Unassembled WGS sequence"/>
</dbReference>
<reference evidence="1 2" key="1">
    <citation type="submission" date="2012-05" db="EMBL/GenBank/DDBJ databases">
        <authorList>
            <person name="Weinstock G."/>
            <person name="Sodergren E."/>
            <person name="Lobos E.A."/>
            <person name="Fulton L."/>
            <person name="Fulton R."/>
            <person name="Courtney L."/>
            <person name="Fronick C."/>
            <person name="O'Laughlin M."/>
            <person name="Godfrey J."/>
            <person name="Wilson R.M."/>
            <person name="Miner T."/>
            <person name="Farmer C."/>
            <person name="Delehaunty K."/>
            <person name="Cordes M."/>
            <person name="Minx P."/>
            <person name="Tomlinson C."/>
            <person name="Chen J."/>
            <person name="Wollam A."/>
            <person name="Pepin K.H."/>
            <person name="Bhonagiri V."/>
            <person name="Zhang X."/>
            <person name="Suruliraj S."/>
            <person name="Warren W."/>
            <person name="Mitreva M."/>
            <person name="Mardis E.R."/>
            <person name="Wilson R.K."/>
        </authorList>
    </citation>
    <scope>NUCLEOTIDE SEQUENCE [LARGE SCALE GENOMIC DNA]</scope>
    <source>
        <strain evidence="1 2">F0235</strain>
    </source>
</reference>
<protein>
    <submittedName>
        <fullName evidence="1">Uncharacterized protein</fullName>
    </submittedName>
</protein>
<comment type="caution">
    <text evidence="1">The sequence shown here is derived from an EMBL/GenBank/DDBJ whole genome shotgun (WGS) entry which is preliminary data.</text>
</comment>
<evidence type="ECO:0000313" key="2">
    <source>
        <dbReference type="Proteomes" id="UP000010445"/>
    </source>
</evidence>
<dbReference type="AlphaFoldDB" id="L1M965"/>
<keyword evidence="2" id="KW-1185">Reference proteome</keyword>
<evidence type="ECO:0000313" key="1">
    <source>
        <dbReference type="EMBL" id="EKX87752.1"/>
    </source>
</evidence>
<dbReference type="HOGENOM" id="CLU_3308136_0_0_11"/>
<accession>L1M965</accession>
<proteinExistence type="predicted"/>
<name>L1M965_9CORY</name>
<dbReference type="EMBL" id="AMEM01000041">
    <property type="protein sequence ID" value="EKX87752.1"/>
    <property type="molecule type" value="Genomic_DNA"/>
</dbReference>
<gene>
    <name evidence="1" type="ORF">HMPREF9997_02529</name>
</gene>
<organism evidence="1 2">
    <name type="scientific">Corynebacterium durum F0235</name>
    <dbReference type="NCBI Taxonomy" id="1035195"/>
    <lineage>
        <taxon>Bacteria</taxon>
        <taxon>Bacillati</taxon>
        <taxon>Actinomycetota</taxon>
        <taxon>Actinomycetes</taxon>
        <taxon>Mycobacteriales</taxon>
        <taxon>Corynebacteriaceae</taxon>
        <taxon>Corynebacterium</taxon>
    </lineage>
</organism>